<feature type="domain" description="Glycosyltransferase 2-like" evidence="4">
    <location>
        <begin position="40"/>
        <end position="157"/>
    </location>
</feature>
<dbReference type="PANTHER" id="PTHR43179:SF12">
    <property type="entry name" value="GALACTOFURANOSYLTRANSFERASE GLFT2"/>
    <property type="match status" value="1"/>
</dbReference>
<dbReference type="InterPro" id="IPR001173">
    <property type="entry name" value="Glyco_trans_2-like"/>
</dbReference>
<dbReference type="InterPro" id="IPR029044">
    <property type="entry name" value="Nucleotide-diphossugar_trans"/>
</dbReference>
<accession>A0ABW1S7B8</accession>
<keyword evidence="2 5" id="KW-0328">Glycosyltransferase</keyword>
<dbReference type="Pfam" id="PF00535">
    <property type="entry name" value="Glycos_transf_2"/>
    <property type="match status" value="1"/>
</dbReference>
<evidence type="ECO:0000313" key="5">
    <source>
        <dbReference type="EMBL" id="MFC6197411.1"/>
    </source>
</evidence>
<dbReference type="Proteomes" id="UP001596303">
    <property type="component" value="Unassembled WGS sequence"/>
</dbReference>
<dbReference type="PANTHER" id="PTHR43179">
    <property type="entry name" value="RHAMNOSYLTRANSFERASE WBBL"/>
    <property type="match status" value="1"/>
</dbReference>
<keyword evidence="3 5" id="KW-0808">Transferase</keyword>
<evidence type="ECO:0000256" key="2">
    <source>
        <dbReference type="ARBA" id="ARBA00022676"/>
    </source>
</evidence>
<dbReference type="RefSeq" id="WP_377376250.1">
    <property type="nucleotide sequence ID" value="NZ_JBHSSW010000004.1"/>
</dbReference>
<evidence type="ECO:0000256" key="3">
    <source>
        <dbReference type="ARBA" id="ARBA00022679"/>
    </source>
</evidence>
<dbReference type="Gene3D" id="3.90.550.10">
    <property type="entry name" value="Spore Coat Polysaccharide Biosynthesis Protein SpsA, Chain A"/>
    <property type="match status" value="1"/>
</dbReference>
<proteinExistence type="inferred from homology"/>
<reference evidence="6" key="1">
    <citation type="journal article" date="2019" name="Int. J. Syst. Evol. Microbiol.">
        <title>The Global Catalogue of Microorganisms (GCM) 10K type strain sequencing project: providing services to taxonomists for standard genome sequencing and annotation.</title>
        <authorList>
            <consortium name="The Broad Institute Genomics Platform"/>
            <consortium name="The Broad Institute Genome Sequencing Center for Infectious Disease"/>
            <person name="Wu L."/>
            <person name="Ma J."/>
        </authorList>
    </citation>
    <scope>NUCLEOTIDE SEQUENCE [LARGE SCALE GENOMIC DNA]</scope>
    <source>
        <strain evidence="6">CGMCC-1.15741</strain>
    </source>
</reference>
<evidence type="ECO:0000313" key="6">
    <source>
        <dbReference type="Proteomes" id="UP001596303"/>
    </source>
</evidence>
<dbReference type="SUPFAM" id="SSF53448">
    <property type="entry name" value="Nucleotide-diphospho-sugar transferases"/>
    <property type="match status" value="1"/>
</dbReference>
<keyword evidence="6" id="KW-1185">Reference proteome</keyword>
<comment type="similarity">
    <text evidence="1">Belongs to the glycosyltransferase 2 family.</text>
</comment>
<protein>
    <submittedName>
        <fullName evidence="5">Glycosyltransferase family 2 protein</fullName>
        <ecNumber evidence="5">2.4.-.-</ecNumber>
    </submittedName>
</protein>
<evidence type="ECO:0000256" key="1">
    <source>
        <dbReference type="ARBA" id="ARBA00006739"/>
    </source>
</evidence>
<dbReference type="CDD" id="cd00761">
    <property type="entry name" value="Glyco_tranf_GTA_type"/>
    <property type="match status" value="1"/>
</dbReference>
<sequence>MIAERLTAGAPSHVAEPEALPGERVVCNENWQQIAAPSLSVLVPNYRDRPAKLLEALSDCIAADQIEVVIYDDGSDMQDLTEETVVAVQQFRGAACLISASENRGRAFGRNRLEHVARSDWMVFLDADMVPDDASFLQRYIEHIQSDARPALVVGGFSLQQAKETHANELHWAQCEVSECLPASERAQNPGRFVFTSNVLVHKQIMSDVPFDTAFSGWGWEDVDWGLRAAERFPVHHIDNTATHLGLDTPDVLLKKYGQSGRNFWLAAHRHPDALKDTSLYRLAGFLAPFPGKSLLAALASMTARLPGWSMPKSIRLFALKLYRATVYAEAAHEQS</sequence>
<comment type="caution">
    <text evidence="5">The sequence shown here is derived from an EMBL/GenBank/DDBJ whole genome shotgun (WGS) entry which is preliminary data.</text>
</comment>
<evidence type="ECO:0000259" key="4">
    <source>
        <dbReference type="Pfam" id="PF00535"/>
    </source>
</evidence>
<dbReference type="GO" id="GO:0016757">
    <property type="term" value="F:glycosyltransferase activity"/>
    <property type="evidence" value="ECO:0007669"/>
    <property type="project" value="UniProtKB-KW"/>
</dbReference>
<name>A0ABW1S7B8_9PROT</name>
<dbReference type="EC" id="2.4.-.-" evidence="5"/>
<gene>
    <name evidence="5" type="ORF">ACFQDM_04940</name>
</gene>
<dbReference type="EMBL" id="JBHSSW010000004">
    <property type="protein sequence ID" value="MFC6197411.1"/>
    <property type="molecule type" value="Genomic_DNA"/>
</dbReference>
<organism evidence="5 6">
    <name type="scientific">Ponticaulis profundi</name>
    <dbReference type="NCBI Taxonomy" id="2665222"/>
    <lineage>
        <taxon>Bacteria</taxon>
        <taxon>Pseudomonadati</taxon>
        <taxon>Pseudomonadota</taxon>
        <taxon>Alphaproteobacteria</taxon>
        <taxon>Hyphomonadales</taxon>
        <taxon>Hyphomonadaceae</taxon>
        <taxon>Ponticaulis</taxon>
    </lineage>
</organism>